<keyword evidence="2" id="KW-1185">Reference proteome</keyword>
<reference evidence="1" key="1">
    <citation type="submission" date="2017-07" db="EMBL/GenBank/DDBJ databases">
        <title>Taro Niue Genome Assembly and Annotation.</title>
        <authorList>
            <person name="Atibalentja N."/>
            <person name="Keating K."/>
            <person name="Fields C.J."/>
        </authorList>
    </citation>
    <scope>NUCLEOTIDE SEQUENCE</scope>
    <source>
        <strain evidence="1">Niue_2</strain>
        <tissue evidence="1">Leaf</tissue>
    </source>
</reference>
<organism evidence="1 2">
    <name type="scientific">Colocasia esculenta</name>
    <name type="common">Wild taro</name>
    <name type="synonym">Arum esculentum</name>
    <dbReference type="NCBI Taxonomy" id="4460"/>
    <lineage>
        <taxon>Eukaryota</taxon>
        <taxon>Viridiplantae</taxon>
        <taxon>Streptophyta</taxon>
        <taxon>Embryophyta</taxon>
        <taxon>Tracheophyta</taxon>
        <taxon>Spermatophyta</taxon>
        <taxon>Magnoliopsida</taxon>
        <taxon>Liliopsida</taxon>
        <taxon>Araceae</taxon>
        <taxon>Aroideae</taxon>
        <taxon>Colocasieae</taxon>
        <taxon>Colocasia</taxon>
    </lineage>
</organism>
<dbReference type="PANTHER" id="PTHR45990">
    <property type="entry name" value="DNA REPAIR PROTEIN REV1"/>
    <property type="match status" value="1"/>
</dbReference>
<accession>A0A843X376</accession>
<dbReference type="EMBL" id="NMUH01005114">
    <property type="protein sequence ID" value="MQM11825.1"/>
    <property type="molecule type" value="Genomic_DNA"/>
</dbReference>
<dbReference type="PANTHER" id="PTHR45990:SF1">
    <property type="entry name" value="DNA REPAIR PROTEIN REV1"/>
    <property type="match status" value="1"/>
</dbReference>
<proteinExistence type="predicted"/>
<dbReference type="AlphaFoldDB" id="A0A843X376"/>
<dbReference type="GO" id="GO:0042276">
    <property type="term" value="P:error-prone translesion synthesis"/>
    <property type="evidence" value="ECO:0007669"/>
    <property type="project" value="TreeGrafter"/>
</dbReference>
<gene>
    <name evidence="1" type="ORF">Taro_044740</name>
</gene>
<evidence type="ECO:0000313" key="2">
    <source>
        <dbReference type="Proteomes" id="UP000652761"/>
    </source>
</evidence>
<dbReference type="Proteomes" id="UP000652761">
    <property type="component" value="Unassembled WGS sequence"/>
</dbReference>
<dbReference type="GO" id="GO:0005634">
    <property type="term" value="C:nucleus"/>
    <property type="evidence" value="ECO:0007669"/>
    <property type="project" value="TreeGrafter"/>
</dbReference>
<dbReference type="GO" id="GO:0017125">
    <property type="term" value="F:deoxycytidyl transferase activity"/>
    <property type="evidence" value="ECO:0007669"/>
    <property type="project" value="TreeGrafter"/>
</dbReference>
<comment type="caution">
    <text evidence="1">The sequence shown here is derived from an EMBL/GenBank/DDBJ whole genome shotgun (WGS) entry which is preliminary data.</text>
</comment>
<protein>
    <submittedName>
        <fullName evidence="1">Uncharacterized protein</fullName>
    </submittedName>
</protein>
<dbReference type="GO" id="GO:0003887">
    <property type="term" value="F:DNA-directed DNA polymerase activity"/>
    <property type="evidence" value="ECO:0007669"/>
    <property type="project" value="TreeGrafter"/>
</dbReference>
<dbReference type="OrthoDB" id="427711at2759"/>
<name>A0A843X376_COLES</name>
<dbReference type="GO" id="GO:0070987">
    <property type="term" value="P:error-free translesion synthesis"/>
    <property type="evidence" value="ECO:0007669"/>
    <property type="project" value="TreeGrafter"/>
</dbReference>
<evidence type="ECO:0000313" key="1">
    <source>
        <dbReference type="EMBL" id="MQM11825.1"/>
    </source>
</evidence>
<sequence>MLGACLPLGCGGTENHALRSHITIFLIQHVHEGCLAETYIPVTPFNPGDHVAKQATGSSSLHIPTAISTNRADLMPTSLSQVDESILRQLPEELKVDLCKLLPAHRSSELNDPSSCFVKEPTHEGGIMIPEDNKLHLWAGNPPNWVKFKTSSCKILKILSETCQQSGSGSLLSSCLQSLISHAASLVPSDNTWHDEALSSWCEFLGQYIELKVKSDMEELYLCFCILKRFVLA</sequence>